<dbReference type="AlphaFoldDB" id="A0A0L6Z6H0"/>
<name>A0A0L6Z6H0_9CLOT</name>
<dbReference type="EMBL" id="LHUR01000042">
    <property type="protein sequence ID" value="KOA18408.1"/>
    <property type="molecule type" value="Genomic_DNA"/>
</dbReference>
<dbReference type="STRING" id="36844.SAMN04488501_101170"/>
<feature type="domain" description="4Fe-4S ferredoxin-type" evidence="1">
    <location>
        <begin position="34"/>
        <end position="63"/>
    </location>
</feature>
<evidence type="ECO:0000313" key="2">
    <source>
        <dbReference type="EMBL" id="KOA18408.1"/>
    </source>
</evidence>
<dbReference type="Gene3D" id="3.30.70.20">
    <property type="match status" value="1"/>
</dbReference>
<keyword evidence="3" id="KW-1185">Reference proteome</keyword>
<evidence type="ECO:0000313" key="3">
    <source>
        <dbReference type="Proteomes" id="UP000037043"/>
    </source>
</evidence>
<proteinExistence type="predicted"/>
<protein>
    <submittedName>
        <fullName evidence="2">Electron transport complex subunit RsxB</fullName>
    </submittedName>
</protein>
<dbReference type="PANTHER" id="PTHR42895:SF1">
    <property type="entry name" value="IRON-SULFUR CLUSTER PROTEIN"/>
    <property type="match status" value="1"/>
</dbReference>
<dbReference type="InterPro" id="IPR017896">
    <property type="entry name" value="4Fe4S_Fe-S-bd"/>
</dbReference>
<dbReference type="InterPro" id="IPR052911">
    <property type="entry name" value="Corrinoid_activation_enz"/>
</dbReference>
<dbReference type="PANTHER" id="PTHR42895">
    <property type="entry name" value="IRON-SULFUR CLUSTER-BINDING PROTEIN-RELATED"/>
    <property type="match status" value="1"/>
</dbReference>
<dbReference type="PROSITE" id="PS51379">
    <property type="entry name" value="4FE4S_FER_2"/>
    <property type="match status" value="2"/>
</dbReference>
<accession>A0A0L6Z6H0</accession>
<dbReference type="PATRIC" id="fig|1121318.3.peg.3305"/>
<dbReference type="SUPFAM" id="SSF54862">
    <property type="entry name" value="4Fe-4S ferredoxins"/>
    <property type="match status" value="1"/>
</dbReference>
<reference evidence="3" key="1">
    <citation type="submission" date="2015-08" db="EMBL/GenBank/DDBJ databases">
        <title>Genome sequence of the strict anaerobe Clostridium homopropionicum LuHBu1 (DSM 5847T).</title>
        <authorList>
            <person name="Poehlein A."/>
            <person name="Beck M."/>
            <person name="Schiel-Bengelsdorf B."/>
            <person name="Bengelsdorf F.R."/>
            <person name="Daniel R."/>
            <person name="Duerre P."/>
        </authorList>
    </citation>
    <scope>NUCLEOTIDE SEQUENCE [LARGE SCALE GENOMIC DNA]</scope>
    <source>
        <strain evidence="3">DSM 5847</strain>
    </source>
</reference>
<gene>
    <name evidence="2" type="primary">rsxB_6</name>
    <name evidence="2" type="ORF">CLHOM_33100</name>
</gene>
<evidence type="ECO:0000259" key="1">
    <source>
        <dbReference type="PROSITE" id="PS51379"/>
    </source>
</evidence>
<feature type="domain" description="4Fe-4S ferredoxin-type" evidence="1">
    <location>
        <begin position="4"/>
        <end position="33"/>
    </location>
</feature>
<dbReference type="Pfam" id="PF12838">
    <property type="entry name" value="Fer4_7"/>
    <property type="match status" value="1"/>
</dbReference>
<organism evidence="2 3">
    <name type="scientific">Clostridium homopropionicum DSM 5847</name>
    <dbReference type="NCBI Taxonomy" id="1121318"/>
    <lineage>
        <taxon>Bacteria</taxon>
        <taxon>Bacillati</taxon>
        <taxon>Bacillota</taxon>
        <taxon>Clostridia</taxon>
        <taxon>Eubacteriales</taxon>
        <taxon>Clostridiaceae</taxon>
        <taxon>Clostridium</taxon>
    </lineage>
</organism>
<dbReference type="RefSeq" id="WP_052222755.1">
    <property type="nucleotide sequence ID" value="NZ_LHUR01000042.1"/>
</dbReference>
<dbReference type="Proteomes" id="UP000037043">
    <property type="component" value="Unassembled WGS sequence"/>
</dbReference>
<sequence length="249" mass="27673">MKRRIITIDEKKCNGCGICVNACHEGAIQMIDGKAKLISDEYCDGLGDCLPGCPTGAIEIIEREAEEYNEEKVKQRMEEKKREAKVEPLACGCPGTMAKMIQKPTVKLEVKKQVKREEVETNEGAVSELMQWPVQLNLINPNAKFLEGADLLIAADCTAFAYANFHKDFIKGRITAIGCPKLDDNNHYKEKITQILRDNDIRSIKVIRMTVPCCGGIVSSVKSAMLEANKIIPYSEVIIDVNGEIVQNI</sequence>
<comment type="caution">
    <text evidence="2">The sequence shown here is derived from an EMBL/GenBank/DDBJ whole genome shotgun (WGS) entry which is preliminary data.</text>
</comment>